<reference evidence="1 2" key="1">
    <citation type="submission" date="2016-07" db="EMBL/GenBank/DDBJ databases">
        <title>Pervasive Adenine N6-methylation of Active Genes in Fungi.</title>
        <authorList>
            <consortium name="DOE Joint Genome Institute"/>
            <person name="Mondo S.J."/>
            <person name="Dannebaum R.O."/>
            <person name="Kuo R.C."/>
            <person name="Labutti K."/>
            <person name="Haridas S."/>
            <person name="Kuo A."/>
            <person name="Salamov A."/>
            <person name="Ahrendt S.R."/>
            <person name="Lipzen A."/>
            <person name="Sullivan W."/>
            <person name="Andreopoulos W.B."/>
            <person name="Clum A."/>
            <person name="Lindquist E."/>
            <person name="Daum C."/>
            <person name="Ramamoorthy G.K."/>
            <person name="Gryganskyi A."/>
            <person name="Culley D."/>
            <person name="Magnuson J.K."/>
            <person name="James T.Y."/>
            <person name="O'Malley M.A."/>
            <person name="Stajich J.E."/>
            <person name="Spatafora J.W."/>
            <person name="Visel A."/>
            <person name="Grigoriev I.V."/>
        </authorList>
    </citation>
    <scope>NUCLEOTIDE SEQUENCE [LARGE SCALE GENOMIC DNA]</scope>
    <source>
        <strain evidence="1 2">NRRL 2496</strain>
    </source>
</reference>
<name>A0A1X2GZ87_SYNRA</name>
<comment type="caution">
    <text evidence="1">The sequence shown here is derived from an EMBL/GenBank/DDBJ whole genome shotgun (WGS) entry which is preliminary data.</text>
</comment>
<keyword evidence="2" id="KW-1185">Reference proteome</keyword>
<dbReference type="InParanoid" id="A0A1X2GZ87"/>
<gene>
    <name evidence="1" type="ORF">BCR43DRAFT_500020</name>
</gene>
<evidence type="ECO:0000313" key="2">
    <source>
        <dbReference type="Proteomes" id="UP000242180"/>
    </source>
</evidence>
<proteinExistence type="predicted"/>
<dbReference type="Proteomes" id="UP000242180">
    <property type="component" value="Unassembled WGS sequence"/>
</dbReference>
<dbReference type="AlphaFoldDB" id="A0A1X2GZ87"/>
<evidence type="ECO:0000313" key="1">
    <source>
        <dbReference type="EMBL" id="ORY89568.1"/>
    </source>
</evidence>
<dbReference type="EMBL" id="MCGN01000014">
    <property type="protein sequence ID" value="ORY89568.1"/>
    <property type="molecule type" value="Genomic_DNA"/>
</dbReference>
<protein>
    <submittedName>
        <fullName evidence="1">Uncharacterized protein</fullName>
    </submittedName>
</protein>
<organism evidence="1 2">
    <name type="scientific">Syncephalastrum racemosum</name>
    <name type="common">Filamentous fungus</name>
    <dbReference type="NCBI Taxonomy" id="13706"/>
    <lineage>
        <taxon>Eukaryota</taxon>
        <taxon>Fungi</taxon>
        <taxon>Fungi incertae sedis</taxon>
        <taxon>Mucoromycota</taxon>
        <taxon>Mucoromycotina</taxon>
        <taxon>Mucoromycetes</taxon>
        <taxon>Mucorales</taxon>
        <taxon>Syncephalastraceae</taxon>
        <taxon>Syncephalastrum</taxon>
    </lineage>
</organism>
<feature type="non-terminal residue" evidence="1">
    <location>
        <position position="67"/>
    </location>
</feature>
<accession>A0A1X2GZ87</accession>
<sequence>MITSILLSQAYIGVLRCLQDAALKGDQWLSQFLARYFLVQSDLADGLFLRLLATADADVISGTVPMV</sequence>